<dbReference type="OrthoDB" id="626900at2759"/>
<keyword evidence="2" id="KW-1185">Reference proteome</keyword>
<reference evidence="1 2" key="1">
    <citation type="submission" date="2022-10" db="EMBL/GenBank/DDBJ databases">
        <title>WGS assembly of Paspalum vaginatum 540-79.</title>
        <authorList>
            <person name="Sun G."/>
            <person name="Wase N."/>
            <person name="Shu S."/>
            <person name="Jenkins J."/>
            <person name="Zhou B."/>
            <person name="Torres-Rodriguez J."/>
            <person name="Chen C."/>
            <person name="Sandor L."/>
            <person name="Plott C."/>
            <person name="Yoshinga Y."/>
            <person name="Daum C."/>
            <person name="Qi P."/>
            <person name="Barry K."/>
            <person name="Lipzen A."/>
            <person name="Berry L."/>
            <person name="Pedersen C."/>
            <person name="Gottilla T."/>
            <person name="Foltz A."/>
            <person name="Yu H."/>
            <person name="O'Malley R."/>
            <person name="Zhang C."/>
            <person name="Devos K."/>
            <person name="Sigmon B."/>
            <person name="Yu B."/>
            <person name="Obata T."/>
            <person name="Schmutz J."/>
            <person name="Schnable J."/>
        </authorList>
    </citation>
    <scope>NUCLEOTIDE SEQUENCE [LARGE SCALE GENOMIC DNA]</scope>
    <source>
        <strain evidence="2">cv. 540-79</strain>
    </source>
</reference>
<sequence length="166" mass="19557">MTPYQLVYGKTCHLPVEMEHKAYWAIKELNLDLDAALVKRRIQLSTLDVARLQAYHNATIYKIRVRRWFDKIILRKDFKQGDKVLLFNSRFKLFGKGKLQSKWDGPYIVHDVSPTGAVTIMDLEGNKFMVNGQRLKVFLEGDKFEVNYIDTNEFKEVRIHYHGHNL</sequence>
<organism evidence="1 2">
    <name type="scientific">Paspalum vaginatum</name>
    <name type="common">seashore paspalum</name>
    <dbReference type="NCBI Taxonomy" id="158149"/>
    <lineage>
        <taxon>Eukaryota</taxon>
        <taxon>Viridiplantae</taxon>
        <taxon>Streptophyta</taxon>
        <taxon>Embryophyta</taxon>
        <taxon>Tracheophyta</taxon>
        <taxon>Spermatophyta</taxon>
        <taxon>Magnoliopsida</taxon>
        <taxon>Liliopsida</taxon>
        <taxon>Poales</taxon>
        <taxon>Poaceae</taxon>
        <taxon>PACMAD clade</taxon>
        <taxon>Panicoideae</taxon>
        <taxon>Andropogonodae</taxon>
        <taxon>Paspaleae</taxon>
        <taxon>Paspalinae</taxon>
        <taxon>Paspalum</taxon>
    </lineage>
</organism>
<comment type="caution">
    <text evidence="1">The sequence shown here is derived from an EMBL/GenBank/DDBJ whole genome shotgun (WGS) entry which is preliminary data.</text>
</comment>
<protein>
    <recommendedName>
        <fullName evidence="3">Reverse transcriptase domain-containing protein</fullName>
    </recommendedName>
</protein>
<gene>
    <name evidence="1" type="ORF">BS78_K003600</name>
</gene>
<evidence type="ECO:0008006" key="3">
    <source>
        <dbReference type="Google" id="ProtNLM"/>
    </source>
</evidence>
<dbReference type="EMBL" id="MU629941">
    <property type="protein sequence ID" value="KAJ1254670.1"/>
    <property type="molecule type" value="Genomic_DNA"/>
</dbReference>
<dbReference type="AlphaFoldDB" id="A0A9W7X7E0"/>
<proteinExistence type="predicted"/>
<name>A0A9W7X7E0_9POAL</name>
<dbReference type="Proteomes" id="UP001164776">
    <property type="component" value="Unassembled WGS sequence"/>
</dbReference>
<evidence type="ECO:0000313" key="2">
    <source>
        <dbReference type="Proteomes" id="UP001164776"/>
    </source>
</evidence>
<accession>A0A9W7X7E0</accession>
<evidence type="ECO:0000313" key="1">
    <source>
        <dbReference type="EMBL" id="KAJ1254670.1"/>
    </source>
</evidence>